<reference evidence="1" key="1">
    <citation type="submission" date="2019-02" db="EMBL/GenBank/DDBJ databases">
        <authorList>
            <person name="Gruber-Vodicka R. H."/>
            <person name="Seah K. B. B."/>
        </authorList>
    </citation>
    <scope>NUCLEOTIDE SEQUENCE</scope>
    <source>
        <strain evidence="2">BECK_BY1</strain>
        <strain evidence="3">BECK_BY2</strain>
        <strain evidence="1">BECK_BY3</strain>
    </source>
</reference>
<dbReference type="Pfam" id="PF09837">
    <property type="entry name" value="DUF2064"/>
    <property type="match status" value="1"/>
</dbReference>
<dbReference type="NCBIfam" id="TIGR04282">
    <property type="entry name" value="glyco_like_cofC"/>
    <property type="match status" value="1"/>
</dbReference>
<dbReference type="EMBL" id="CAADFV010000059">
    <property type="protein sequence ID" value="VFK60647.1"/>
    <property type="molecule type" value="Genomic_DNA"/>
</dbReference>
<protein>
    <recommendedName>
        <fullName evidence="4">Glycosyltransferase</fullName>
    </recommendedName>
</protein>
<dbReference type="PANTHER" id="PTHR36529">
    <property type="entry name" value="SLL1095 PROTEIN"/>
    <property type="match status" value="1"/>
</dbReference>
<sequence>MTKSARNVCHTRILVFAKAPIPGMVKTRLIPTLGAQRAAELQTALIYHTLATTAQSGLKVELWCYPDGKHPLFLTCARKFAIVLRTQKGADLGARMYHAVKMALAAGPAILIGTDCPTLTAEELRETSMRLERGSDAVLGPALDGGYYLLGLNRIHPSLFEDISWGSNRVLAETRRRLRILDWQWRETPARRDVDRPGDLACLPSALAGVIDGFFGNHP</sequence>
<organism evidence="1">
    <name type="scientific">Candidatus Kentrum sp. TUN</name>
    <dbReference type="NCBI Taxonomy" id="2126343"/>
    <lineage>
        <taxon>Bacteria</taxon>
        <taxon>Pseudomonadati</taxon>
        <taxon>Pseudomonadota</taxon>
        <taxon>Gammaproteobacteria</taxon>
        <taxon>Candidatus Kentrum</taxon>
    </lineage>
</organism>
<gene>
    <name evidence="2" type="ORF">BECKTUN1418D_GA0071000_10901</name>
    <name evidence="3" type="ORF">BECKTUN1418E_GA0071001_10592</name>
    <name evidence="1" type="ORF">BECKTUN1418F_GA0071002_10602</name>
</gene>
<dbReference type="InterPro" id="IPR018641">
    <property type="entry name" value="Trfase_1_rSAM/seldom-assoc"/>
</dbReference>
<evidence type="ECO:0000313" key="3">
    <source>
        <dbReference type="EMBL" id="VFK60647.1"/>
    </source>
</evidence>
<evidence type="ECO:0008006" key="4">
    <source>
        <dbReference type="Google" id="ProtNLM"/>
    </source>
</evidence>
<evidence type="ECO:0000313" key="2">
    <source>
        <dbReference type="EMBL" id="VFK58786.1"/>
    </source>
</evidence>
<dbReference type="EMBL" id="CAADFX010000090">
    <property type="protein sequence ID" value="VFK58786.1"/>
    <property type="molecule type" value="Genomic_DNA"/>
</dbReference>
<dbReference type="AlphaFoldDB" id="A0A450ZM80"/>
<accession>A0A450ZM80</accession>
<proteinExistence type="predicted"/>
<name>A0A450ZM80_9GAMM</name>
<evidence type="ECO:0000313" key="1">
    <source>
        <dbReference type="EMBL" id="VFK54894.1"/>
    </source>
</evidence>
<dbReference type="EMBL" id="CAADFY010000060">
    <property type="protein sequence ID" value="VFK54894.1"/>
    <property type="molecule type" value="Genomic_DNA"/>
</dbReference>
<dbReference type="SUPFAM" id="SSF53448">
    <property type="entry name" value="Nucleotide-diphospho-sugar transferases"/>
    <property type="match status" value="1"/>
</dbReference>
<dbReference type="Gene3D" id="3.90.550.10">
    <property type="entry name" value="Spore Coat Polysaccharide Biosynthesis Protein SpsA, Chain A"/>
    <property type="match status" value="1"/>
</dbReference>
<dbReference type="InterPro" id="IPR029044">
    <property type="entry name" value="Nucleotide-diphossugar_trans"/>
</dbReference>
<dbReference type="PANTHER" id="PTHR36529:SF1">
    <property type="entry name" value="GLYCOSYLTRANSFERASE"/>
    <property type="match status" value="1"/>
</dbReference>